<evidence type="ECO:0000256" key="10">
    <source>
        <dbReference type="PIRSR" id="PIRSR000350-4"/>
    </source>
</evidence>
<name>A0A5A8C9F4_CAFRO</name>
<evidence type="ECO:0000256" key="11">
    <source>
        <dbReference type="RuleBase" id="RU003691"/>
    </source>
</evidence>
<dbReference type="InterPro" id="IPR036188">
    <property type="entry name" value="FAD/NAD-bd_sf"/>
</dbReference>
<dbReference type="PRINTS" id="PR00411">
    <property type="entry name" value="PNDRDTASEI"/>
</dbReference>
<keyword evidence="6" id="KW-1015">Disulfide bond</keyword>
<feature type="domain" description="Pyridine nucleotide-disulphide oxidoreductase dimerisation" evidence="12">
    <location>
        <begin position="406"/>
        <end position="520"/>
    </location>
</feature>
<evidence type="ECO:0000256" key="4">
    <source>
        <dbReference type="ARBA" id="ARBA00022827"/>
    </source>
</evidence>
<dbReference type="Pfam" id="PF02852">
    <property type="entry name" value="Pyr_redox_dim"/>
    <property type="match status" value="1"/>
</dbReference>
<evidence type="ECO:0000256" key="8">
    <source>
        <dbReference type="PIRSR" id="PIRSR000350-2"/>
    </source>
</evidence>
<dbReference type="InterPro" id="IPR012999">
    <property type="entry name" value="Pyr_OxRdtase_I_AS"/>
</dbReference>
<dbReference type="GO" id="GO:0050660">
    <property type="term" value="F:flavin adenine dinucleotide binding"/>
    <property type="evidence" value="ECO:0007669"/>
    <property type="project" value="InterPro"/>
</dbReference>
<dbReference type="GO" id="GO:0005829">
    <property type="term" value="C:cytosol"/>
    <property type="evidence" value="ECO:0007669"/>
    <property type="project" value="TreeGrafter"/>
</dbReference>
<reference evidence="17 18" key="1">
    <citation type="submission" date="2019-07" db="EMBL/GenBank/DDBJ databases">
        <title>Genomes of Cafeteria roenbergensis.</title>
        <authorList>
            <person name="Fischer M.G."/>
            <person name="Hackl T."/>
            <person name="Roman M."/>
        </authorList>
    </citation>
    <scope>NUCLEOTIDE SEQUENCE [LARGE SCALE GENOMIC DNA]</scope>
    <source>
        <strain evidence="15 17">BVI</strain>
        <strain evidence="14 19">Cflag</strain>
        <strain evidence="16 18">RCC970-E3</strain>
    </source>
</reference>
<evidence type="ECO:0000256" key="2">
    <source>
        <dbReference type="ARBA" id="ARBA00012607"/>
    </source>
</evidence>
<comment type="caution">
    <text evidence="14">The sequence shown here is derived from an EMBL/GenBank/DDBJ whole genome shotgun (WGS) entry which is preliminary data.</text>
</comment>
<dbReference type="Gene3D" id="3.50.50.60">
    <property type="entry name" value="FAD/NAD(P)-binding domain"/>
    <property type="match status" value="4"/>
</dbReference>
<dbReference type="PIRSF" id="PIRSF000350">
    <property type="entry name" value="Mercury_reductase_MerA"/>
    <property type="match status" value="1"/>
</dbReference>
<feature type="binding site" evidence="9">
    <location>
        <position position="59"/>
    </location>
    <ligand>
        <name>FAD</name>
        <dbReference type="ChEBI" id="CHEBI:57692"/>
    </ligand>
</feature>
<evidence type="ECO:0000256" key="3">
    <source>
        <dbReference type="ARBA" id="ARBA00022630"/>
    </source>
</evidence>
<keyword evidence="9" id="KW-0547">Nucleotide-binding</keyword>
<gene>
    <name evidence="16" type="ORF">FNF28_06498</name>
    <name evidence="15" type="ORF">FNF29_06367</name>
    <name evidence="14" type="ORF">FNF31_07357</name>
</gene>
<organism evidence="14 19">
    <name type="scientific">Cafeteria roenbergensis</name>
    <name type="common">Marine flagellate</name>
    <dbReference type="NCBI Taxonomy" id="33653"/>
    <lineage>
        <taxon>Eukaryota</taxon>
        <taxon>Sar</taxon>
        <taxon>Stramenopiles</taxon>
        <taxon>Bigyra</taxon>
        <taxon>Opalozoa</taxon>
        <taxon>Bicosoecida</taxon>
        <taxon>Cafeteriaceae</taxon>
        <taxon>Cafeteria</taxon>
    </lineage>
</organism>
<dbReference type="Pfam" id="PF07992">
    <property type="entry name" value="Pyr_redox_2"/>
    <property type="match status" value="2"/>
</dbReference>
<evidence type="ECO:0000256" key="7">
    <source>
        <dbReference type="ARBA" id="ARBA00023284"/>
    </source>
</evidence>
<proteinExistence type="inferred from homology"/>
<dbReference type="InterPro" id="IPR046952">
    <property type="entry name" value="GSHR/TRXR-like"/>
</dbReference>
<dbReference type="Proteomes" id="UP000324907">
    <property type="component" value="Unassembled WGS sequence"/>
</dbReference>
<evidence type="ECO:0000313" key="19">
    <source>
        <dbReference type="Proteomes" id="UP000325113"/>
    </source>
</evidence>
<evidence type="ECO:0000313" key="16">
    <source>
        <dbReference type="EMBL" id="KAA0157789.1"/>
    </source>
</evidence>
<keyword evidence="9" id="KW-0520">NAD</keyword>
<keyword evidence="7 11" id="KW-0676">Redox-active center</keyword>
<evidence type="ECO:0000256" key="1">
    <source>
        <dbReference type="ARBA" id="ARBA00007532"/>
    </source>
</evidence>
<keyword evidence="4 9" id="KW-0274">FAD</keyword>
<dbReference type="PANTHER" id="PTHR42737:SF2">
    <property type="entry name" value="GLUTATHIONE REDUCTASE"/>
    <property type="match status" value="1"/>
</dbReference>
<dbReference type="EC" id="1.8.1.7" evidence="2"/>
<evidence type="ECO:0000256" key="5">
    <source>
        <dbReference type="ARBA" id="ARBA00023002"/>
    </source>
</evidence>
<dbReference type="OMA" id="MSKHYDY"/>
<dbReference type="GO" id="GO:0006749">
    <property type="term" value="P:glutathione metabolic process"/>
    <property type="evidence" value="ECO:0007669"/>
    <property type="project" value="TreeGrafter"/>
</dbReference>
<dbReference type="AlphaFoldDB" id="A0A5A8C9F4"/>
<feature type="active site" description="Proton acceptor" evidence="8">
    <location>
        <position position="510"/>
    </location>
</feature>
<feature type="domain" description="FAD/NAD(P)-binding" evidence="13">
    <location>
        <begin position="13"/>
        <end position="260"/>
    </location>
</feature>
<dbReference type="Gene3D" id="3.30.390.30">
    <property type="match status" value="1"/>
</dbReference>
<feature type="domain" description="FAD/NAD(P)-binding" evidence="13">
    <location>
        <begin position="316"/>
        <end position="385"/>
    </location>
</feature>
<dbReference type="PRINTS" id="PR00368">
    <property type="entry name" value="FADPNR"/>
</dbReference>
<keyword evidence="17" id="KW-1185">Reference proteome</keyword>
<dbReference type="GO" id="GO:0004362">
    <property type="term" value="F:glutathione-disulfide reductase (NADPH) activity"/>
    <property type="evidence" value="ECO:0007669"/>
    <property type="project" value="UniProtKB-EC"/>
</dbReference>
<dbReference type="PANTHER" id="PTHR42737">
    <property type="entry name" value="GLUTATHIONE REDUCTASE"/>
    <property type="match status" value="1"/>
</dbReference>
<evidence type="ECO:0000256" key="6">
    <source>
        <dbReference type="ARBA" id="ARBA00023157"/>
    </source>
</evidence>
<evidence type="ECO:0000256" key="9">
    <source>
        <dbReference type="PIRSR" id="PIRSR000350-3"/>
    </source>
</evidence>
<comment type="similarity">
    <text evidence="1 11">Belongs to the class-I pyridine nucleotide-disulfide oxidoreductase family.</text>
</comment>
<dbReference type="EMBL" id="VLTL01000165">
    <property type="protein sequence ID" value="KAA0157789.1"/>
    <property type="molecule type" value="Genomic_DNA"/>
</dbReference>
<comment type="cofactor">
    <cofactor evidence="9">
        <name>FAD</name>
        <dbReference type="ChEBI" id="CHEBI:57692"/>
    </cofactor>
    <text evidence="9">Binds 1 FAD per subunit.</text>
</comment>
<dbReference type="EMBL" id="VLTM01000144">
    <property type="protein sequence ID" value="KAA0148680.1"/>
    <property type="molecule type" value="Genomic_DNA"/>
</dbReference>
<feature type="disulfide bond" description="Redox-active" evidence="10">
    <location>
        <begin position="50"/>
        <end position="55"/>
    </location>
</feature>
<feature type="binding site" evidence="9">
    <location>
        <position position="328"/>
    </location>
    <ligand>
        <name>NAD(+)</name>
        <dbReference type="ChEBI" id="CHEBI:57540"/>
    </ligand>
</feature>
<dbReference type="Proteomes" id="UP000325113">
    <property type="component" value="Unassembled WGS sequence"/>
</dbReference>
<feature type="binding site" evidence="9">
    <location>
        <begin position="196"/>
        <end position="203"/>
    </location>
    <ligand>
        <name>NAD(+)</name>
        <dbReference type="ChEBI" id="CHEBI:57540"/>
    </ligand>
</feature>
<keyword evidence="5 11" id="KW-0560">Oxidoreductase</keyword>
<dbReference type="GO" id="GO:0005739">
    <property type="term" value="C:mitochondrion"/>
    <property type="evidence" value="ECO:0007669"/>
    <property type="project" value="TreeGrafter"/>
</dbReference>
<dbReference type="EMBL" id="VLTN01000048">
    <property type="protein sequence ID" value="KAA0148893.1"/>
    <property type="molecule type" value="Genomic_DNA"/>
</dbReference>
<dbReference type="InterPro" id="IPR001100">
    <property type="entry name" value="Pyr_nuc-diS_OxRdtase"/>
</dbReference>
<dbReference type="SUPFAM" id="SSF51905">
    <property type="entry name" value="FAD/NAD(P)-binding domain"/>
    <property type="match status" value="1"/>
</dbReference>
<dbReference type="GO" id="GO:0045454">
    <property type="term" value="P:cell redox homeostasis"/>
    <property type="evidence" value="ECO:0007669"/>
    <property type="project" value="InterPro"/>
</dbReference>
<dbReference type="InterPro" id="IPR023753">
    <property type="entry name" value="FAD/NAD-binding_dom"/>
</dbReference>
<dbReference type="InterPro" id="IPR004099">
    <property type="entry name" value="Pyr_nucl-diS_OxRdtase_dimer"/>
</dbReference>
<dbReference type="InterPro" id="IPR016156">
    <property type="entry name" value="FAD/NAD-linked_Rdtase_dimer_sf"/>
</dbReference>
<evidence type="ECO:0000313" key="14">
    <source>
        <dbReference type="EMBL" id="KAA0148680.1"/>
    </source>
</evidence>
<dbReference type="PROSITE" id="PS00076">
    <property type="entry name" value="PYRIDINE_REDOX_1"/>
    <property type="match status" value="1"/>
</dbReference>
<evidence type="ECO:0000259" key="12">
    <source>
        <dbReference type="Pfam" id="PF02852"/>
    </source>
</evidence>
<evidence type="ECO:0000313" key="15">
    <source>
        <dbReference type="EMBL" id="KAA0148893.1"/>
    </source>
</evidence>
<evidence type="ECO:0000313" key="18">
    <source>
        <dbReference type="Proteomes" id="UP000324907"/>
    </source>
</evidence>
<evidence type="ECO:0000313" key="17">
    <source>
        <dbReference type="Proteomes" id="UP000323011"/>
    </source>
</evidence>
<dbReference type="SUPFAM" id="SSF55424">
    <property type="entry name" value="FAD/NAD-linked reductases, dimerisation (C-terminal) domain"/>
    <property type="match status" value="1"/>
</dbReference>
<feature type="binding site" evidence="9">
    <location>
        <position position="370"/>
    </location>
    <ligand>
        <name>FAD</name>
        <dbReference type="ChEBI" id="CHEBI:57692"/>
    </ligand>
</feature>
<evidence type="ECO:0000259" key="13">
    <source>
        <dbReference type="Pfam" id="PF07992"/>
    </source>
</evidence>
<protein>
    <recommendedName>
        <fullName evidence="2">glutathione-disulfide reductase</fullName>
        <ecNumber evidence="2">1.8.1.7</ecNumber>
    </recommendedName>
</protein>
<keyword evidence="3 11" id="KW-0285">Flavoprotein</keyword>
<dbReference type="Proteomes" id="UP000323011">
    <property type="component" value="Unassembled WGS sequence"/>
</dbReference>
<dbReference type="GO" id="GO:0034599">
    <property type="term" value="P:cellular response to oxidative stress"/>
    <property type="evidence" value="ECO:0007669"/>
    <property type="project" value="TreeGrafter"/>
</dbReference>
<sequence>MAAAAASAGEFDFDYVVIGGGSGGVASARRAAGHGAKVCLIEGARLGGTCVNVGCVPKKVMFNVASAVETIHDASKFYIGNIPTGKPNAADGPSVGWAAIKERRDAYVARLNGVYAKLLDGSGVTLIRGWGTLTAANTVQVKLTDSEETRTVTGKNVLIAVGGKPREGFFPGAEHSITSNGFFELEKQPKRVAVIGGGYIGVEMAGIFRALGSQVALFSRTSILKAFDEDISQRVNDAYTKMGIATQPFTDIDRLEKNADGTMTIVWKCWAPERSAFIEAGKSIPASVVDGFPACSCCAAAEPITDKDGKPGMGGTTGGFDCVLVAIGRTTMVEGLGLEAVGIDFDKRSGRIAVNEHSETNVPGHFALGDVIGKADLTPVALAAGRTLADRLFLGVGGRTVDYTNIPTVVFSHPPVATVGLTQKEAEDKFGEANVTAYTSTFANMWHGFMDMEADDKPKTFMKVVCSGDEERVVGIHMTGIAVDEMLQGFGVAVKMGCTKSDLDSVIAIHPTSSEELVTMGPWGGSKVASRGIGGLRTAAEIAAGAPLPKDVKPE</sequence>
<accession>A0A5A8C9F4</accession>
<feature type="binding site" evidence="9">
    <location>
        <position position="131"/>
    </location>
    <ligand>
        <name>FAD</name>
        <dbReference type="ChEBI" id="CHEBI:57692"/>
    </ligand>
</feature>
<dbReference type="FunFam" id="3.30.390.30:FF:000003">
    <property type="entry name" value="Glutathione reductase"/>
    <property type="match status" value="1"/>
</dbReference>